<reference evidence="1" key="1">
    <citation type="journal article" date="2020" name="Nature">
        <title>Giant virus diversity and host interactions through global metagenomics.</title>
        <authorList>
            <person name="Schulz F."/>
            <person name="Roux S."/>
            <person name="Paez-Espino D."/>
            <person name="Jungbluth S."/>
            <person name="Walsh D.A."/>
            <person name="Denef V.J."/>
            <person name="McMahon K.D."/>
            <person name="Konstantinidis K.T."/>
            <person name="Eloe-Fadrosh E.A."/>
            <person name="Kyrpides N.C."/>
            <person name="Woyke T."/>
        </authorList>
    </citation>
    <scope>NUCLEOTIDE SEQUENCE</scope>
    <source>
        <strain evidence="1">GVMAG-S-1101169-75</strain>
    </source>
</reference>
<proteinExistence type="predicted"/>
<dbReference type="EMBL" id="MN740792">
    <property type="protein sequence ID" value="QHU11942.1"/>
    <property type="molecule type" value="Genomic_DNA"/>
</dbReference>
<name>A0A6C0K1L4_9ZZZZ</name>
<dbReference type="AlphaFoldDB" id="A0A6C0K1L4"/>
<accession>A0A6C0K1L4</accession>
<organism evidence="1">
    <name type="scientific">viral metagenome</name>
    <dbReference type="NCBI Taxonomy" id="1070528"/>
    <lineage>
        <taxon>unclassified sequences</taxon>
        <taxon>metagenomes</taxon>
        <taxon>organismal metagenomes</taxon>
    </lineage>
</organism>
<evidence type="ECO:0000313" key="1">
    <source>
        <dbReference type="EMBL" id="QHU11942.1"/>
    </source>
</evidence>
<sequence>MFFLVFQKEKFFSIQNLLPWIFFIRIIETG</sequence>
<protein>
    <submittedName>
        <fullName evidence="1">Uncharacterized protein</fullName>
    </submittedName>
</protein>